<dbReference type="EMBL" id="JASGBH010000003">
    <property type="protein sequence ID" value="MDI9233287.1"/>
    <property type="molecule type" value="Genomic_DNA"/>
</dbReference>
<evidence type="ECO:0000256" key="2">
    <source>
        <dbReference type="ARBA" id="ARBA00022723"/>
    </source>
</evidence>
<dbReference type="PROSITE" id="PS00198">
    <property type="entry name" value="4FE4S_FER_1"/>
    <property type="match status" value="1"/>
</dbReference>
<evidence type="ECO:0000313" key="8">
    <source>
        <dbReference type="Proteomes" id="UP001431902"/>
    </source>
</evidence>
<dbReference type="RefSeq" id="WP_283223685.1">
    <property type="nucleotide sequence ID" value="NZ_JASGBH010000003.1"/>
</dbReference>
<dbReference type="InterPro" id="IPR017896">
    <property type="entry name" value="4Fe4S_Fe-S-bd"/>
</dbReference>
<evidence type="ECO:0000313" key="7">
    <source>
        <dbReference type="EMBL" id="MDI9233287.1"/>
    </source>
</evidence>
<keyword evidence="2" id="KW-0479">Metal-binding</keyword>
<feature type="region of interest" description="Disordered" evidence="5">
    <location>
        <begin position="66"/>
        <end position="85"/>
    </location>
</feature>
<dbReference type="PROSITE" id="PS51379">
    <property type="entry name" value="4FE4S_FER_2"/>
    <property type="match status" value="2"/>
</dbReference>
<name>A0ABT6X5A0_9BURK</name>
<dbReference type="Pfam" id="PF12838">
    <property type="entry name" value="Fer4_7"/>
    <property type="match status" value="1"/>
</dbReference>
<evidence type="ECO:0000256" key="5">
    <source>
        <dbReference type="SAM" id="MobiDB-lite"/>
    </source>
</evidence>
<dbReference type="SUPFAM" id="SSF54862">
    <property type="entry name" value="4Fe-4S ferredoxins"/>
    <property type="match status" value="1"/>
</dbReference>
<keyword evidence="1" id="KW-0004">4Fe-4S</keyword>
<accession>A0ABT6X5A0</accession>
<keyword evidence="8" id="KW-1185">Reference proteome</keyword>
<feature type="domain" description="4Fe-4S ferredoxin-type" evidence="6">
    <location>
        <begin position="2"/>
        <end position="31"/>
    </location>
</feature>
<evidence type="ECO:0000259" key="6">
    <source>
        <dbReference type="PROSITE" id="PS51379"/>
    </source>
</evidence>
<organism evidence="7 8">
    <name type="scientific">Limnohabitans lacus</name>
    <dbReference type="NCBI Taxonomy" id="3045173"/>
    <lineage>
        <taxon>Bacteria</taxon>
        <taxon>Pseudomonadati</taxon>
        <taxon>Pseudomonadota</taxon>
        <taxon>Betaproteobacteria</taxon>
        <taxon>Burkholderiales</taxon>
        <taxon>Comamonadaceae</taxon>
        <taxon>Limnohabitans</taxon>
    </lineage>
</organism>
<evidence type="ECO:0000256" key="4">
    <source>
        <dbReference type="ARBA" id="ARBA00023014"/>
    </source>
</evidence>
<dbReference type="InterPro" id="IPR017900">
    <property type="entry name" value="4Fe4S_Fe_S_CS"/>
</dbReference>
<dbReference type="Gene3D" id="3.30.70.20">
    <property type="match status" value="1"/>
</dbReference>
<reference evidence="7" key="1">
    <citation type="submission" date="2023-05" db="EMBL/GenBank/DDBJ databases">
        <title>Limnohabitans sp. strain HM2-2 Genome sequencing and assembly.</title>
        <authorList>
            <person name="Jung Y."/>
        </authorList>
    </citation>
    <scope>NUCLEOTIDE SEQUENCE</scope>
    <source>
        <strain evidence="7">HM2-2</strain>
    </source>
</reference>
<evidence type="ECO:0000256" key="3">
    <source>
        <dbReference type="ARBA" id="ARBA00023004"/>
    </source>
</evidence>
<feature type="domain" description="4Fe-4S ferredoxin-type" evidence="6">
    <location>
        <begin position="36"/>
        <end position="65"/>
    </location>
</feature>
<evidence type="ECO:0000256" key="1">
    <source>
        <dbReference type="ARBA" id="ARBA00022485"/>
    </source>
</evidence>
<keyword evidence="4" id="KW-0411">Iron-sulfur</keyword>
<dbReference type="PANTHER" id="PTHR43687:SF1">
    <property type="entry name" value="FERREDOXIN III"/>
    <property type="match status" value="1"/>
</dbReference>
<dbReference type="InterPro" id="IPR050572">
    <property type="entry name" value="Fe-S_Ferredoxin"/>
</dbReference>
<comment type="caution">
    <text evidence="7">The sequence shown here is derived from an EMBL/GenBank/DDBJ whole genome shotgun (WGS) entry which is preliminary data.</text>
</comment>
<dbReference type="Gene3D" id="3.30.70.3270">
    <property type="match status" value="1"/>
</dbReference>
<dbReference type="Proteomes" id="UP001431902">
    <property type="component" value="Unassembled WGS sequence"/>
</dbReference>
<sequence length="85" mass="8859">MKLPVIDTPRCTGCGWCVAACPPHVLSLQADGFRKHSVLHDQAGCTGCSLCARRCPFGVITMVKPTPNTAQHPQESGAASGIGGR</sequence>
<protein>
    <submittedName>
        <fullName evidence="7">4Fe-4S binding protein</fullName>
    </submittedName>
</protein>
<keyword evidence="3" id="KW-0408">Iron</keyword>
<gene>
    <name evidence="7" type="ORF">QLQ16_05480</name>
</gene>
<proteinExistence type="predicted"/>
<dbReference type="PANTHER" id="PTHR43687">
    <property type="entry name" value="ADENYLYLSULFATE REDUCTASE, BETA SUBUNIT"/>
    <property type="match status" value="1"/>
</dbReference>